<dbReference type="Proteomes" id="UP000256328">
    <property type="component" value="Unassembled WGS sequence"/>
</dbReference>
<feature type="region of interest" description="Disordered" evidence="1">
    <location>
        <begin position="1"/>
        <end position="26"/>
    </location>
</feature>
<accession>A0A3D8Q673</accession>
<evidence type="ECO:0000256" key="1">
    <source>
        <dbReference type="SAM" id="MobiDB-lite"/>
    </source>
</evidence>
<sequence length="249" mass="28078">MTSTTTISSPATLTPPSRPQYPIGIPSKFGPDGSVHRYPGNTTVCHIPSASPIIPGLHAIYDTVSTHPTLSQFIHLLPPSSWHMTVLDGVREEECEPGMWPIGKEKQPLAECTAEFAPRLRQLGLQLEGEGLAPPYRMRVRGFGDLTVGIGLEVEGQTVEEERRMRRLRDRLADTLGFRAPNHETYPFHISTAYMMRYIEGEDREELDRVLAKLLAEMPKEFELGAVEFNTFEDMHAFPRLFYLGEKEN</sequence>
<dbReference type="SUPFAM" id="SSF55144">
    <property type="entry name" value="LigT-like"/>
    <property type="match status" value="1"/>
</dbReference>
<evidence type="ECO:0000313" key="4">
    <source>
        <dbReference type="Proteomes" id="UP000256328"/>
    </source>
</evidence>
<dbReference type="InterPro" id="IPR015069">
    <property type="entry name" value="2H-PEstase_DUF1868"/>
</dbReference>
<name>A0A3D8Q673_9HELO</name>
<evidence type="ECO:0000259" key="2">
    <source>
        <dbReference type="Pfam" id="PF08975"/>
    </source>
</evidence>
<dbReference type="EMBL" id="PDLN01000024">
    <property type="protein sequence ID" value="RDW56914.1"/>
    <property type="molecule type" value="Genomic_DNA"/>
</dbReference>
<feature type="compositionally biased region" description="Polar residues" evidence="1">
    <location>
        <begin position="1"/>
        <end position="15"/>
    </location>
</feature>
<dbReference type="InterPro" id="IPR009097">
    <property type="entry name" value="Cyclic_Pdiesterase"/>
</dbReference>
<reference evidence="3 4" key="1">
    <citation type="journal article" date="2018" name="IMA Fungus">
        <title>IMA Genome-F 9: Draft genome sequence of Annulohypoxylon stygium, Aspergillus mulundensis, Berkeleyomyces basicola (syn. Thielaviopsis basicola), Ceratocystis smalleyi, two Cercospora beticola strains, Coleophoma cylindrospora, Fusarium fracticaudum, Phialophora cf. hyalina, and Morchella septimelata.</title>
        <authorList>
            <person name="Wingfield B.D."/>
            <person name="Bills G.F."/>
            <person name="Dong Y."/>
            <person name="Huang W."/>
            <person name="Nel W.J."/>
            <person name="Swalarsk-Parry B.S."/>
            <person name="Vaghefi N."/>
            <person name="Wilken P.M."/>
            <person name="An Z."/>
            <person name="de Beer Z.W."/>
            <person name="De Vos L."/>
            <person name="Chen L."/>
            <person name="Duong T.A."/>
            <person name="Gao Y."/>
            <person name="Hammerbacher A."/>
            <person name="Kikkert J.R."/>
            <person name="Li Y."/>
            <person name="Li H."/>
            <person name="Li K."/>
            <person name="Li Q."/>
            <person name="Liu X."/>
            <person name="Ma X."/>
            <person name="Naidoo K."/>
            <person name="Pethybridge S.J."/>
            <person name="Sun J."/>
            <person name="Steenkamp E.T."/>
            <person name="van der Nest M.A."/>
            <person name="van Wyk S."/>
            <person name="Wingfield M.J."/>
            <person name="Xiong C."/>
            <person name="Yue Q."/>
            <person name="Zhang X."/>
        </authorList>
    </citation>
    <scope>NUCLEOTIDE SEQUENCE [LARGE SCALE GENOMIC DNA]</scope>
    <source>
        <strain evidence="3 4">BP5796</strain>
    </source>
</reference>
<comment type="caution">
    <text evidence="3">The sequence shown here is derived from an EMBL/GenBank/DDBJ whole genome shotgun (WGS) entry which is preliminary data.</text>
</comment>
<keyword evidence="4" id="KW-1185">Reference proteome</keyword>
<feature type="domain" description="DUF1868" evidence="2">
    <location>
        <begin position="28"/>
        <end position="141"/>
    </location>
</feature>
<dbReference type="AlphaFoldDB" id="A0A3D8Q673"/>
<dbReference type="OrthoDB" id="2877829at2759"/>
<protein>
    <recommendedName>
        <fullName evidence="2">DUF1868 domain-containing protein</fullName>
    </recommendedName>
</protein>
<gene>
    <name evidence="3" type="ORF">BP5796_12981</name>
</gene>
<dbReference type="Pfam" id="PF08975">
    <property type="entry name" value="2H-phosphodiest"/>
    <property type="match status" value="1"/>
</dbReference>
<organism evidence="3 4">
    <name type="scientific">Coleophoma crateriformis</name>
    <dbReference type="NCBI Taxonomy" id="565419"/>
    <lineage>
        <taxon>Eukaryota</taxon>
        <taxon>Fungi</taxon>
        <taxon>Dikarya</taxon>
        <taxon>Ascomycota</taxon>
        <taxon>Pezizomycotina</taxon>
        <taxon>Leotiomycetes</taxon>
        <taxon>Helotiales</taxon>
        <taxon>Dermateaceae</taxon>
        <taxon>Coleophoma</taxon>
    </lineage>
</organism>
<proteinExistence type="predicted"/>
<evidence type="ECO:0000313" key="3">
    <source>
        <dbReference type="EMBL" id="RDW56914.1"/>
    </source>
</evidence>
<dbReference type="Gene3D" id="3.90.1140.10">
    <property type="entry name" value="Cyclic phosphodiesterase"/>
    <property type="match status" value="1"/>
</dbReference>